<dbReference type="InParanoid" id="B3RU68"/>
<feature type="compositionally biased region" description="Basic residues" evidence="1">
    <location>
        <begin position="454"/>
        <end position="465"/>
    </location>
</feature>
<dbReference type="GeneID" id="6752532"/>
<dbReference type="RefSeq" id="XP_002111788.1">
    <property type="nucleotide sequence ID" value="XM_002111752.1"/>
</dbReference>
<dbReference type="EMBL" id="DS985244">
    <property type="protein sequence ID" value="EDV25755.1"/>
    <property type="molecule type" value="Genomic_DNA"/>
</dbReference>
<evidence type="ECO:0000313" key="3">
    <source>
        <dbReference type="Proteomes" id="UP000009022"/>
    </source>
</evidence>
<evidence type="ECO:0000256" key="1">
    <source>
        <dbReference type="SAM" id="MobiDB-lite"/>
    </source>
</evidence>
<proteinExistence type="predicted"/>
<keyword evidence="3" id="KW-1185">Reference proteome</keyword>
<feature type="region of interest" description="Disordered" evidence="1">
    <location>
        <begin position="330"/>
        <end position="465"/>
    </location>
</feature>
<reference evidence="2 3" key="1">
    <citation type="journal article" date="2008" name="Nature">
        <title>The Trichoplax genome and the nature of placozoans.</title>
        <authorList>
            <person name="Srivastava M."/>
            <person name="Begovic E."/>
            <person name="Chapman J."/>
            <person name="Putnam N.H."/>
            <person name="Hellsten U."/>
            <person name="Kawashima T."/>
            <person name="Kuo A."/>
            <person name="Mitros T."/>
            <person name="Salamov A."/>
            <person name="Carpenter M.L."/>
            <person name="Signorovitch A.Y."/>
            <person name="Moreno M.A."/>
            <person name="Kamm K."/>
            <person name="Grimwood J."/>
            <person name="Schmutz J."/>
            <person name="Shapiro H."/>
            <person name="Grigoriev I.V."/>
            <person name="Buss L.W."/>
            <person name="Schierwater B."/>
            <person name="Dellaporta S.L."/>
            <person name="Rokhsar D.S."/>
        </authorList>
    </citation>
    <scope>NUCLEOTIDE SEQUENCE [LARGE SCALE GENOMIC DNA]</scope>
    <source>
        <strain evidence="2 3">Grell-BS-1999</strain>
    </source>
</reference>
<accession>B3RU68</accession>
<organism evidence="2 3">
    <name type="scientific">Trichoplax adhaerens</name>
    <name type="common">Trichoplax reptans</name>
    <dbReference type="NCBI Taxonomy" id="10228"/>
    <lineage>
        <taxon>Eukaryota</taxon>
        <taxon>Metazoa</taxon>
        <taxon>Placozoa</taxon>
        <taxon>Uniplacotomia</taxon>
        <taxon>Trichoplacea</taxon>
        <taxon>Trichoplacidae</taxon>
        <taxon>Trichoplax</taxon>
    </lineage>
</organism>
<dbReference type="AlphaFoldDB" id="B3RU68"/>
<dbReference type="KEGG" id="tad:TRIADDRAFT_55175"/>
<gene>
    <name evidence="2" type="ORF">TRIADDRAFT_55175</name>
</gene>
<sequence>MSNRESEILPFELCIEHDRRSRLPSYSSDQSCDSKENAKVAVTNRSSTLCRTSSLILDDVDTNISNCREQLPLSRQITDTVTSSKNLTQCNEIEDERVKKLKENLRKQVIACSKNCLRDIVDRLCYAGTPVSKITDKSLRAIIDCVQMTENEAKIAFQIALGVCMVDCDESEVNFESKYHLSYFGSHLCRNCFNVLFMRSQPQEKQRSVQTRMIKSKSTKATQDKVSPLIEIEGKGQEFTVVNEYSIDDHINLDGSRIDEIELPDMLHKAYPIRHCYAENNKGVHDKEAQNQEKSAKFVLRDELLRSPDMKPSSGEWYKGSERYAEHDIGEQYKKARDQEKNESSRFVSRDKMLRSPDVKPPSGEWYKGSENKRKRISGIDADPNVNAARRHRSRNDRNGRFRSSCQDRAARTDHYRGGYGLRSYPSSRTRTDGRLRSLNRKSPPSRSNQDRRSTRKNSRKQRRN</sequence>
<dbReference type="Proteomes" id="UP000009022">
    <property type="component" value="Unassembled WGS sequence"/>
</dbReference>
<evidence type="ECO:0000313" key="2">
    <source>
        <dbReference type="EMBL" id="EDV25755.1"/>
    </source>
</evidence>
<protein>
    <submittedName>
        <fullName evidence="2">Uncharacterized protein</fullName>
    </submittedName>
</protein>
<dbReference type="HOGENOM" id="CLU_588415_0_0_1"/>
<dbReference type="CTD" id="6752532"/>
<feature type="compositionally biased region" description="Basic and acidic residues" evidence="1">
    <location>
        <begin position="330"/>
        <end position="358"/>
    </location>
</feature>
<name>B3RU68_TRIAD</name>